<sequence length="130" mass="14599">MENQIKIICPIDCGNAPKKQVLKEVCMAFALKEITSILEELADNITWNNIGQTSISGKEQVKQALIDDHTDQPTEIHIETIITHGNTGFVNGMVLMKNHHNYAFCHVYQFTSAGKKGKIKEITSYIIKLI</sequence>
<dbReference type="InterPro" id="IPR032710">
    <property type="entry name" value="NTF2-like_dom_sf"/>
</dbReference>
<proteinExistence type="predicted"/>
<reference evidence="1 2" key="1">
    <citation type="journal article" date="2003" name="Int. J. Syst. Evol. Microbiol.">
        <title>Bacillus nealsonii sp. nov., isolated from a spacecraft-assembly facility, whose spores are gamma-radiation resistant.</title>
        <authorList>
            <person name="Venkateswaran K."/>
            <person name="Kempf M."/>
            <person name="Chen F."/>
            <person name="Satomi M."/>
            <person name="Nicholson W."/>
            <person name="Kern R."/>
        </authorList>
    </citation>
    <scope>NUCLEOTIDE SEQUENCE [LARGE SCALE GENOMIC DNA]</scope>
    <source>
        <strain evidence="1 2">FO-92</strain>
    </source>
</reference>
<keyword evidence="1" id="KW-0238">DNA-binding</keyword>
<accession>A0A2N0Z1R6</accession>
<evidence type="ECO:0000313" key="1">
    <source>
        <dbReference type="EMBL" id="PKG23454.1"/>
    </source>
</evidence>
<comment type="caution">
    <text evidence="1">The sequence shown here is derived from an EMBL/GenBank/DDBJ whole genome shotgun (WGS) entry which is preliminary data.</text>
</comment>
<dbReference type="EMBL" id="PISE01000023">
    <property type="protein sequence ID" value="PKG23454.1"/>
    <property type="molecule type" value="Genomic_DNA"/>
</dbReference>
<dbReference type="Proteomes" id="UP000233375">
    <property type="component" value="Unassembled WGS sequence"/>
</dbReference>
<dbReference type="AlphaFoldDB" id="A0A2N0Z1R6"/>
<dbReference type="SUPFAM" id="SSF54427">
    <property type="entry name" value="NTF2-like"/>
    <property type="match status" value="1"/>
</dbReference>
<evidence type="ECO:0000313" key="2">
    <source>
        <dbReference type="Proteomes" id="UP000233375"/>
    </source>
</evidence>
<organism evidence="1 2">
    <name type="scientific">Niallia nealsonii</name>
    <dbReference type="NCBI Taxonomy" id="115979"/>
    <lineage>
        <taxon>Bacteria</taxon>
        <taxon>Bacillati</taxon>
        <taxon>Bacillota</taxon>
        <taxon>Bacilli</taxon>
        <taxon>Bacillales</taxon>
        <taxon>Bacillaceae</taxon>
        <taxon>Niallia</taxon>
    </lineage>
</organism>
<dbReference type="RefSeq" id="WP_101177395.1">
    <property type="nucleotide sequence ID" value="NZ_PISE01000023.1"/>
</dbReference>
<dbReference type="GO" id="GO:0003677">
    <property type="term" value="F:DNA binding"/>
    <property type="evidence" value="ECO:0007669"/>
    <property type="project" value="UniProtKB-KW"/>
</dbReference>
<name>A0A2N0Z1R6_9BACI</name>
<gene>
    <name evidence="1" type="ORF">CWS01_11745</name>
</gene>
<dbReference type="OrthoDB" id="6692273at2"/>
<keyword evidence="2" id="KW-1185">Reference proteome</keyword>
<dbReference type="Gene3D" id="3.10.450.50">
    <property type="match status" value="1"/>
</dbReference>
<protein>
    <submittedName>
        <fullName evidence="1">DNA-binding protein</fullName>
    </submittedName>
</protein>